<dbReference type="RefSeq" id="WP_124867906.1">
    <property type="nucleotide sequence ID" value="NZ_RQZF01000001.1"/>
</dbReference>
<gene>
    <name evidence="7" type="ORF">EII11_01680</name>
</gene>
<reference evidence="7 8" key="1">
    <citation type="submission" date="2018-11" db="EMBL/GenBank/DDBJ databases">
        <title>Genomes From Bacteria Associated with the Canine Oral Cavity: a Test Case for Automated Genome-Based Taxonomic Assignment.</title>
        <authorList>
            <person name="Coil D.A."/>
            <person name="Jospin G."/>
            <person name="Darling A.E."/>
            <person name="Wallis C."/>
            <person name="Davis I.J."/>
            <person name="Harris S."/>
            <person name="Eisen J.A."/>
            <person name="Holcombe L.J."/>
            <person name="O'Flynn C."/>
        </authorList>
    </citation>
    <scope>NUCLEOTIDE SEQUENCE [LARGE SCALE GENOMIC DNA]</scope>
    <source>
        <strain evidence="7 8">OH770</strain>
    </source>
</reference>
<keyword evidence="4" id="KW-0564">Palmitate</keyword>
<name>A0A3P1SHH7_9ACTO</name>
<evidence type="ECO:0000256" key="2">
    <source>
        <dbReference type="ARBA" id="ARBA00022729"/>
    </source>
</evidence>
<sequence>MRTMRTLTAAVALTAAFSLAACTGGTVTGGGESATPASGDIAVEGGEITFQTWSLKNDRFSPYFEGVIAAFEKENPGVKVNWIDQPGDGYEDKILQQANSGELPDVINLPPEFAYKLAQVDQLVDLKAADSAKVGEYVEGATNAYVYPNIEGVYGYPWYLGTDLNWYNTKMLSEAGVDATKLPTDLDALFAMASEVAKASNGNIKMISDVPRTGTLSAAGVEIFKDGQFVFNTPEAVKVVERYKKAYEDGAMPAEALNADYLGNKTLYFQGKTAWTTGAAGFASDLAKEAPTLVPDTVVTPRIGHPPLFIQGISVSKTSKYPELALKFAQYVTNTDNQVEFVKIAQGFFPGTKAANENPDAFTSVIESDLQKVATEAAAAALGDATPEYPIQFTYDMDTYLKQQMALAVKGEIGIQEALDKAVEYANKNLVK</sequence>
<keyword evidence="3" id="KW-0472">Membrane</keyword>
<dbReference type="Gene3D" id="3.40.190.10">
    <property type="entry name" value="Periplasmic binding protein-like II"/>
    <property type="match status" value="1"/>
</dbReference>
<dbReference type="InterPro" id="IPR050490">
    <property type="entry name" value="Bact_solute-bd_prot1"/>
</dbReference>
<evidence type="ECO:0000313" key="8">
    <source>
        <dbReference type="Proteomes" id="UP000280444"/>
    </source>
</evidence>
<evidence type="ECO:0000256" key="3">
    <source>
        <dbReference type="ARBA" id="ARBA00023136"/>
    </source>
</evidence>
<evidence type="ECO:0000256" key="6">
    <source>
        <dbReference type="SAM" id="SignalP"/>
    </source>
</evidence>
<dbReference type="InterPro" id="IPR006059">
    <property type="entry name" value="SBP"/>
</dbReference>
<dbReference type="SUPFAM" id="SSF53850">
    <property type="entry name" value="Periplasmic binding protein-like II"/>
    <property type="match status" value="1"/>
</dbReference>
<protein>
    <submittedName>
        <fullName evidence="7">Extracellular solute-binding protein</fullName>
    </submittedName>
</protein>
<dbReference type="OrthoDB" id="4289620at2"/>
<dbReference type="AlphaFoldDB" id="A0A3P1SHH7"/>
<comment type="caution">
    <text evidence="7">The sequence shown here is derived from an EMBL/GenBank/DDBJ whole genome shotgun (WGS) entry which is preliminary data.</text>
</comment>
<organism evidence="7 8">
    <name type="scientific">Schaalia canis</name>
    <dbReference type="NCBI Taxonomy" id="100469"/>
    <lineage>
        <taxon>Bacteria</taxon>
        <taxon>Bacillati</taxon>
        <taxon>Actinomycetota</taxon>
        <taxon>Actinomycetes</taxon>
        <taxon>Actinomycetales</taxon>
        <taxon>Actinomycetaceae</taxon>
        <taxon>Schaalia</taxon>
    </lineage>
</organism>
<dbReference type="EMBL" id="RQZF01000001">
    <property type="protein sequence ID" value="RRC96379.1"/>
    <property type="molecule type" value="Genomic_DNA"/>
</dbReference>
<keyword evidence="5" id="KW-0449">Lipoprotein</keyword>
<keyword evidence="8" id="KW-1185">Reference proteome</keyword>
<dbReference type="Pfam" id="PF13416">
    <property type="entry name" value="SBP_bac_8"/>
    <property type="match status" value="1"/>
</dbReference>
<evidence type="ECO:0000256" key="5">
    <source>
        <dbReference type="ARBA" id="ARBA00023288"/>
    </source>
</evidence>
<dbReference type="Proteomes" id="UP000280444">
    <property type="component" value="Unassembled WGS sequence"/>
</dbReference>
<evidence type="ECO:0000313" key="7">
    <source>
        <dbReference type="EMBL" id="RRC96379.1"/>
    </source>
</evidence>
<proteinExistence type="predicted"/>
<feature type="signal peptide" evidence="6">
    <location>
        <begin position="1"/>
        <end position="20"/>
    </location>
</feature>
<keyword evidence="2 6" id="KW-0732">Signal</keyword>
<evidence type="ECO:0000256" key="1">
    <source>
        <dbReference type="ARBA" id="ARBA00022475"/>
    </source>
</evidence>
<evidence type="ECO:0000256" key="4">
    <source>
        <dbReference type="ARBA" id="ARBA00023139"/>
    </source>
</evidence>
<keyword evidence="1" id="KW-1003">Cell membrane</keyword>
<dbReference type="PROSITE" id="PS51257">
    <property type="entry name" value="PROKAR_LIPOPROTEIN"/>
    <property type="match status" value="1"/>
</dbReference>
<feature type="chain" id="PRO_5018167264" evidence="6">
    <location>
        <begin position="21"/>
        <end position="432"/>
    </location>
</feature>
<dbReference type="PANTHER" id="PTHR43649:SF33">
    <property type="entry name" value="POLYGALACTURONAN_RHAMNOGALACTURONAN-BINDING PROTEIN YTCQ"/>
    <property type="match status" value="1"/>
</dbReference>
<accession>A0A3P1SHH7</accession>
<dbReference type="PANTHER" id="PTHR43649">
    <property type="entry name" value="ARABINOSE-BINDING PROTEIN-RELATED"/>
    <property type="match status" value="1"/>
</dbReference>